<gene>
    <name evidence="1" type="ORF">Zm00014a_040135</name>
    <name evidence="2" type="ORF">Zm00014a_040136</name>
</gene>
<name>A0A3L6DRG7_MAIZE</name>
<dbReference type="EMBL" id="NCVQ01000009">
    <property type="protein sequence ID" value="PWZ11017.1"/>
    <property type="molecule type" value="Genomic_DNA"/>
</dbReference>
<sequence>MKELTASTRGRCRADGGTGHQACVMEGARRPSGKASTEETKRIAREGLDHRVFGSCCSSVGEEEKEMTRRKEY</sequence>
<proteinExistence type="predicted"/>
<accession>A0A3L6DRG7</accession>
<protein>
    <submittedName>
        <fullName evidence="1">Uncharacterized protein</fullName>
    </submittedName>
</protein>
<reference evidence="1 3" key="1">
    <citation type="journal article" date="2018" name="Nat. Genet.">
        <title>Extensive intraspecific gene order and gene structural variations between Mo17 and other maize genomes.</title>
        <authorList>
            <person name="Sun S."/>
            <person name="Zhou Y."/>
            <person name="Chen J."/>
            <person name="Shi J."/>
            <person name="Zhao H."/>
            <person name="Zhao H."/>
            <person name="Song W."/>
            <person name="Zhang M."/>
            <person name="Cui Y."/>
            <person name="Dong X."/>
            <person name="Liu H."/>
            <person name="Ma X."/>
            <person name="Jiao Y."/>
            <person name="Wang B."/>
            <person name="Wei X."/>
            <person name="Stein J.C."/>
            <person name="Glaubitz J.C."/>
            <person name="Lu F."/>
            <person name="Yu G."/>
            <person name="Liang C."/>
            <person name="Fengler K."/>
            <person name="Li B."/>
            <person name="Rafalski A."/>
            <person name="Schnable P.S."/>
            <person name="Ware D.H."/>
            <person name="Buckler E.S."/>
            <person name="Lai J."/>
        </authorList>
    </citation>
    <scope>NUCLEOTIDE SEQUENCE [LARGE SCALE GENOMIC DNA]</scope>
    <source>
        <strain evidence="3">cv. Missouri 17</strain>
        <tissue evidence="1">Seedling</tissue>
    </source>
</reference>
<evidence type="ECO:0000313" key="3">
    <source>
        <dbReference type="Proteomes" id="UP000251960"/>
    </source>
</evidence>
<accession>A0A3L6DT44</accession>
<organism evidence="1">
    <name type="scientific">Zea mays</name>
    <name type="common">Maize</name>
    <dbReference type="NCBI Taxonomy" id="4577"/>
    <lineage>
        <taxon>Eukaryota</taxon>
        <taxon>Viridiplantae</taxon>
        <taxon>Streptophyta</taxon>
        <taxon>Embryophyta</taxon>
        <taxon>Tracheophyta</taxon>
        <taxon>Spermatophyta</taxon>
        <taxon>Magnoliopsida</taxon>
        <taxon>Liliopsida</taxon>
        <taxon>Poales</taxon>
        <taxon>Poaceae</taxon>
        <taxon>PACMAD clade</taxon>
        <taxon>Panicoideae</taxon>
        <taxon>Andropogonodae</taxon>
        <taxon>Andropogoneae</taxon>
        <taxon>Tripsacinae</taxon>
        <taxon>Zea</taxon>
    </lineage>
</organism>
<evidence type="ECO:0000313" key="1">
    <source>
        <dbReference type="EMBL" id="PWZ11017.1"/>
    </source>
</evidence>
<dbReference type="Proteomes" id="UP000251960">
    <property type="component" value="Chromosome 8"/>
</dbReference>
<evidence type="ECO:0000313" key="2">
    <source>
        <dbReference type="EMBL" id="PWZ11019.1"/>
    </source>
</evidence>
<comment type="caution">
    <text evidence="1">The sequence shown here is derived from an EMBL/GenBank/DDBJ whole genome shotgun (WGS) entry which is preliminary data.</text>
</comment>
<dbReference type="EMBL" id="NCVQ01000009">
    <property type="protein sequence ID" value="PWZ11019.1"/>
    <property type="molecule type" value="Genomic_DNA"/>
</dbReference>
<dbReference type="AlphaFoldDB" id="A0A3L6DRG7"/>